<name>A0A5M6A445_9BACE</name>
<dbReference type="Proteomes" id="UP000325055">
    <property type="component" value="Unassembled WGS sequence"/>
</dbReference>
<organism evidence="1 2">
    <name type="scientific">Bacteroides cellulosilyticus</name>
    <dbReference type="NCBI Taxonomy" id="246787"/>
    <lineage>
        <taxon>Bacteria</taxon>
        <taxon>Pseudomonadati</taxon>
        <taxon>Bacteroidota</taxon>
        <taxon>Bacteroidia</taxon>
        <taxon>Bacteroidales</taxon>
        <taxon>Bacteroidaceae</taxon>
        <taxon>Bacteroides</taxon>
    </lineage>
</organism>
<gene>
    <name evidence="1" type="ORF">F2Y86_21160</name>
</gene>
<accession>A0A5M6A445</accession>
<reference evidence="1 2" key="1">
    <citation type="journal article" date="2019" name="Nat. Med.">
        <title>A library of human gut bacterial isolates paired with longitudinal multiomics data enables mechanistic microbiome research.</title>
        <authorList>
            <person name="Poyet M."/>
            <person name="Groussin M."/>
            <person name="Gibbons S.M."/>
            <person name="Avila-Pacheco J."/>
            <person name="Jiang X."/>
            <person name="Kearney S.M."/>
            <person name="Perrotta A.R."/>
            <person name="Berdy B."/>
            <person name="Zhao S."/>
            <person name="Lieberman T.D."/>
            <person name="Swanson P.K."/>
            <person name="Smith M."/>
            <person name="Roesemann S."/>
            <person name="Alexander J.E."/>
            <person name="Rich S.A."/>
            <person name="Livny J."/>
            <person name="Vlamakis H."/>
            <person name="Clish C."/>
            <person name="Bullock K."/>
            <person name="Deik A."/>
            <person name="Scott J."/>
            <person name="Pierce K.A."/>
            <person name="Xavier R.J."/>
            <person name="Alm E.J."/>
        </authorList>
    </citation>
    <scope>NUCLEOTIDE SEQUENCE [LARGE SCALE GENOMIC DNA]</scope>
    <source>
        <strain evidence="1 2">BIOML-A7</strain>
    </source>
</reference>
<protein>
    <recommendedName>
        <fullName evidence="3">NVEALA protein</fullName>
    </recommendedName>
</protein>
<dbReference type="AlphaFoldDB" id="A0A5M6A445"/>
<sequence>MKESLKIAFVVVFAGYGVYTLQKSDAISDLMLVNADVLANGKSGGSGKIYCCGNYGVCMKVIDSSGKTHEVAGVESSVPCG</sequence>
<evidence type="ECO:0000313" key="1">
    <source>
        <dbReference type="EMBL" id="KAA5404640.1"/>
    </source>
</evidence>
<proteinExistence type="predicted"/>
<comment type="caution">
    <text evidence="1">The sequence shown here is derived from an EMBL/GenBank/DDBJ whole genome shotgun (WGS) entry which is preliminary data.</text>
</comment>
<evidence type="ECO:0008006" key="3">
    <source>
        <dbReference type="Google" id="ProtNLM"/>
    </source>
</evidence>
<dbReference type="EMBL" id="VVYW01000021">
    <property type="protein sequence ID" value="KAA5404640.1"/>
    <property type="molecule type" value="Genomic_DNA"/>
</dbReference>
<evidence type="ECO:0000313" key="2">
    <source>
        <dbReference type="Proteomes" id="UP000325055"/>
    </source>
</evidence>
<dbReference type="RefSeq" id="WP_149950366.1">
    <property type="nucleotide sequence ID" value="NZ_RCXI01000022.1"/>
</dbReference>